<evidence type="ECO:0000256" key="1">
    <source>
        <dbReference type="SAM" id="Phobius"/>
    </source>
</evidence>
<dbReference type="PANTHER" id="PTHR21274:SF0">
    <property type="entry name" value="MECKELIN"/>
    <property type="match status" value="1"/>
</dbReference>
<protein>
    <recommendedName>
        <fullName evidence="4">Meckelin</fullName>
    </recommendedName>
</protein>
<evidence type="ECO:0000313" key="3">
    <source>
        <dbReference type="Proteomes" id="UP001152747"/>
    </source>
</evidence>
<dbReference type="InterPro" id="IPR019170">
    <property type="entry name" value="Meckelin"/>
</dbReference>
<feature type="transmembrane region" description="Helical" evidence="1">
    <location>
        <begin position="414"/>
        <end position="435"/>
    </location>
</feature>
<comment type="caution">
    <text evidence="2">The sequence shown here is derived from an EMBL/GenBank/DDBJ whole genome shotgun (WGS) entry which is preliminary data.</text>
</comment>
<evidence type="ECO:0000313" key="2">
    <source>
        <dbReference type="EMBL" id="CAI5442739.1"/>
    </source>
</evidence>
<reference evidence="2" key="1">
    <citation type="submission" date="2022-11" db="EMBL/GenBank/DDBJ databases">
        <authorList>
            <person name="Kikuchi T."/>
        </authorList>
    </citation>
    <scope>NUCLEOTIDE SEQUENCE</scope>
    <source>
        <strain evidence="2">PS1010</strain>
    </source>
</reference>
<evidence type="ECO:0008006" key="4">
    <source>
        <dbReference type="Google" id="ProtNLM"/>
    </source>
</evidence>
<dbReference type="PANTHER" id="PTHR21274">
    <property type="entry name" value="MECKELIN"/>
    <property type="match status" value="1"/>
</dbReference>
<feature type="transmembrane region" description="Helical" evidence="1">
    <location>
        <begin position="630"/>
        <end position="652"/>
    </location>
</feature>
<gene>
    <name evidence="2" type="ORF">CAMP_LOCUS5376</name>
</gene>
<keyword evidence="1" id="KW-0812">Transmembrane</keyword>
<dbReference type="AlphaFoldDB" id="A0A9P1ICM6"/>
<dbReference type="Pfam" id="PF09773">
    <property type="entry name" value="Meckelin"/>
    <property type="match status" value="2"/>
</dbReference>
<dbReference type="OrthoDB" id="419138at2759"/>
<dbReference type="Proteomes" id="UP001152747">
    <property type="component" value="Unassembled WGS sequence"/>
</dbReference>
<dbReference type="EMBL" id="CANHGI010000002">
    <property type="protein sequence ID" value="CAI5442739.1"/>
    <property type="molecule type" value="Genomic_DNA"/>
</dbReference>
<sequence length="681" mass="78671">MIFQKKTGHVFTCQQCPNSTIPSKDRLECICSADQKLISKQLFISICESCPQGSFVSPDKLECIKCTKNETCQCSDQNILVYREQSGKIIENGALCESCSKGFRATDQGFCEKSDEECENCTSQSYSRIKLQNGDDMRSTFISKNLEIATKKCAERDMKYCELLVNLCVLQNFDSSSPINSCGILENIKRSYNPWQTFWDPVDFIDDSELDKDNVIDHQYIFDENSYIDIVFAKYDVDGTFEGYVDNSNLNLHFCGPDMFPKSAYLFGRRYSKSCQIRKELFNDIQIQRKFFEAFIRFEDETGRIKMYPIHVLNSAIRVNDQLVNTNDRNRWTGDQSASRDLTKSSETESVVVWRTYLIANEWNELQQYRKTSLSLQMILIIVIHEYFQYKNYALIEPSFEKYNEESSYTQSSILTRFSVVVFMYLFVAACQMLGKVIIVERMLTDPFHNFIDLCSVSNISVLSLTHRLYGYYIHGRSVHGKGDAGMSEMNAFLQRERDNLCGYRGLEPSSELQTFTLNLPIHFRENYDEICRITKQPTSGAIGHDAMTLKMNQTVEAHDKMNNFLKKFVDHSISDLDYVVRDRPLLEAVLDAEMTDTSQIGTFTRDPSEIAYSTCFVYGNEWCWTSFECLLTCVIFIWSDSIILAAFIVFITSKFLRLIFSYLSTAHLVKTSLIDQRFLV</sequence>
<organism evidence="2 3">
    <name type="scientific">Caenorhabditis angaria</name>
    <dbReference type="NCBI Taxonomy" id="860376"/>
    <lineage>
        <taxon>Eukaryota</taxon>
        <taxon>Metazoa</taxon>
        <taxon>Ecdysozoa</taxon>
        <taxon>Nematoda</taxon>
        <taxon>Chromadorea</taxon>
        <taxon>Rhabditida</taxon>
        <taxon>Rhabditina</taxon>
        <taxon>Rhabditomorpha</taxon>
        <taxon>Rhabditoidea</taxon>
        <taxon>Rhabditidae</taxon>
        <taxon>Peloderinae</taxon>
        <taxon>Caenorhabditis</taxon>
    </lineage>
</organism>
<keyword evidence="1" id="KW-0472">Membrane</keyword>
<dbReference type="GO" id="GO:0036038">
    <property type="term" value="C:MKS complex"/>
    <property type="evidence" value="ECO:0007669"/>
    <property type="project" value="InterPro"/>
</dbReference>
<proteinExistence type="predicted"/>
<name>A0A9P1ICM6_9PELO</name>
<keyword evidence="3" id="KW-1185">Reference proteome</keyword>
<accession>A0A9P1ICM6</accession>
<keyword evidence="1" id="KW-1133">Transmembrane helix</keyword>
<dbReference type="GO" id="GO:0060271">
    <property type="term" value="P:cilium assembly"/>
    <property type="evidence" value="ECO:0007669"/>
    <property type="project" value="InterPro"/>
</dbReference>